<protein>
    <submittedName>
        <fullName evidence="3">Tetratricopeptide repeat-containing protein</fullName>
    </submittedName>
</protein>
<evidence type="ECO:0000256" key="2">
    <source>
        <dbReference type="SAM" id="Coils"/>
    </source>
</evidence>
<organism evidence="3 4">
    <name type="scientific">Salegentibacter holothuriorum</name>
    <dbReference type="NCBI Taxonomy" id="241145"/>
    <lineage>
        <taxon>Bacteria</taxon>
        <taxon>Pseudomonadati</taxon>
        <taxon>Bacteroidota</taxon>
        <taxon>Flavobacteriia</taxon>
        <taxon>Flavobacteriales</taxon>
        <taxon>Flavobacteriaceae</taxon>
        <taxon>Salegentibacter</taxon>
    </lineage>
</organism>
<dbReference type="Pfam" id="PF13174">
    <property type="entry name" value="TPR_6"/>
    <property type="match status" value="2"/>
</dbReference>
<proteinExistence type="predicted"/>
<dbReference type="Gene3D" id="1.25.40.10">
    <property type="entry name" value="Tetratricopeptide repeat domain"/>
    <property type="match status" value="3"/>
</dbReference>
<name>A0A1T5BNH0_9FLAO</name>
<dbReference type="InterPro" id="IPR011990">
    <property type="entry name" value="TPR-like_helical_dom_sf"/>
</dbReference>
<dbReference type="Pfam" id="PF13432">
    <property type="entry name" value="TPR_16"/>
    <property type="match status" value="1"/>
</dbReference>
<accession>A0A1T5BNH0</accession>
<feature type="repeat" description="TPR" evidence="1">
    <location>
        <begin position="29"/>
        <end position="62"/>
    </location>
</feature>
<sequence length="607" mass="70175">MIHRANSYIYGMRSVLFFLVFICSILGARAQSDVLARNFFDQGEFEKALKTYEELLKENPQNISYFFGVVQSHQQLENFKKAEELLRQKLNNSANNPTLLIELGHNYELQQNTERADQFYAEALSAVDARPNYAYSIARTFQKYSLLKNAAATYEKAMELNSELNFNIQLARIYGEQGKTELMFKNYLELIEANPDFFPIANREFGKYISADASSDANTIFRRLLLSKLQKNPRLLYNEMLSWLFIQEEEFLKAFAQEKAIYRRSDKSLQSILNLAIMAREASNFQAASEIVEYVVAEAPSENLVLQGNQFLLKMQQENEDEKTNAEVEKRYAELLEQFGTGLNTLALQIDFANFLAFKQEKQKEAVKLLKKLSEQANRDFDKAMIKLALADILVLQEKFNEALIYYSQVQNLVKNDEISQNARFKVAKTSYFKGDFKWAKQQLDILKSSTSQLIANDAMELSLLIEDNSIEDSTQTALKKYARADLLAFQEKDLEAIQLFGEILNLHKGEKIEDEALLKQAQLFEETGQPEKAKNNYLKIIENFNTDILADNAHYYLAELYANELGNPEKAKEYYEQIIFNFADSIYFVEARKKYRALRGDYQETP</sequence>
<dbReference type="SMART" id="SM00028">
    <property type="entry name" value="TPR"/>
    <property type="match status" value="7"/>
</dbReference>
<reference evidence="4" key="1">
    <citation type="submission" date="2017-02" db="EMBL/GenBank/DDBJ databases">
        <authorList>
            <person name="Varghese N."/>
            <person name="Submissions S."/>
        </authorList>
    </citation>
    <scope>NUCLEOTIDE SEQUENCE [LARGE SCALE GENOMIC DNA]</scope>
    <source>
        <strain evidence="4">DSM 23405</strain>
    </source>
</reference>
<keyword evidence="2" id="KW-0175">Coiled coil</keyword>
<dbReference type="SUPFAM" id="SSF48452">
    <property type="entry name" value="TPR-like"/>
    <property type="match status" value="3"/>
</dbReference>
<keyword evidence="1" id="KW-0802">TPR repeat</keyword>
<dbReference type="InterPro" id="IPR019734">
    <property type="entry name" value="TPR_rpt"/>
</dbReference>
<evidence type="ECO:0000313" key="4">
    <source>
        <dbReference type="Proteomes" id="UP000190230"/>
    </source>
</evidence>
<dbReference type="PANTHER" id="PTHR12558">
    <property type="entry name" value="CELL DIVISION CYCLE 16,23,27"/>
    <property type="match status" value="1"/>
</dbReference>
<evidence type="ECO:0000256" key="1">
    <source>
        <dbReference type="PROSITE-ProRule" id="PRU00339"/>
    </source>
</evidence>
<dbReference type="PANTHER" id="PTHR12558:SF13">
    <property type="entry name" value="CELL DIVISION CYCLE PROTEIN 27 HOMOLOG"/>
    <property type="match status" value="1"/>
</dbReference>
<dbReference type="STRING" id="241145.SAMN05660776_1347"/>
<gene>
    <name evidence="3" type="ORF">SAMN05660776_1347</name>
</gene>
<dbReference type="AlphaFoldDB" id="A0A1T5BNH0"/>
<dbReference type="EMBL" id="FUYY01000002">
    <property type="protein sequence ID" value="SKB48695.1"/>
    <property type="molecule type" value="Genomic_DNA"/>
</dbReference>
<dbReference type="Pfam" id="PF13181">
    <property type="entry name" value="TPR_8"/>
    <property type="match status" value="1"/>
</dbReference>
<evidence type="ECO:0000313" key="3">
    <source>
        <dbReference type="EMBL" id="SKB48695.1"/>
    </source>
</evidence>
<dbReference type="PROSITE" id="PS50005">
    <property type="entry name" value="TPR"/>
    <property type="match status" value="1"/>
</dbReference>
<keyword evidence="4" id="KW-1185">Reference proteome</keyword>
<dbReference type="Proteomes" id="UP000190230">
    <property type="component" value="Unassembled WGS sequence"/>
</dbReference>
<dbReference type="RefSeq" id="WP_317042100.1">
    <property type="nucleotide sequence ID" value="NZ_FUYY01000002.1"/>
</dbReference>
<feature type="coiled-coil region" evidence="2">
    <location>
        <begin position="318"/>
        <end position="379"/>
    </location>
</feature>